<dbReference type="PANTHER" id="PTHR23100:SF0">
    <property type="entry name" value="ARGININE BIOSYNTHESIS BIFUNCTIONAL PROTEIN ARGJ, MITOCHONDRIAL"/>
    <property type="match status" value="1"/>
</dbReference>
<feature type="binding site" evidence="7">
    <location>
        <position position="520"/>
    </location>
    <ligand>
        <name>substrate</name>
    </ligand>
</feature>
<dbReference type="Gene3D" id="3.60.70.12">
    <property type="entry name" value="L-amino peptidase D-ALA esterase/amidase"/>
    <property type="match status" value="1"/>
</dbReference>
<protein>
    <recommendedName>
        <fullName evidence="7">Arginine biosynthesis bifunctional protein ArgJ, mitochondrial</fullName>
    </recommendedName>
    <domain>
        <recommendedName>
            <fullName evidence="7">Glutamate N-acetyltransferase</fullName>
            <shortName evidence="7">GAT</shortName>
            <ecNumber evidence="7">2.3.1.35</ecNumber>
        </recommendedName>
        <alternativeName>
            <fullName evidence="7">Ornithine acetyltransferase</fullName>
            <shortName evidence="7">OATase</shortName>
        </alternativeName>
        <alternativeName>
            <fullName evidence="7">Ornithine transacetylase</fullName>
        </alternativeName>
    </domain>
    <domain>
        <recommendedName>
            <fullName evidence="7">Amino-acid acetyltransferase</fullName>
            <ecNumber evidence="7">2.3.1.1</ecNumber>
        </recommendedName>
        <alternativeName>
            <fullName evidence="7">N-acetylglutamate synthase</fullName>
            <shortName evidence="7">AGS</shortName>
        </alternativeName>
    </domain>
    <component>
        <recommendedName>
            <fullName evidence="7">Arginine biosynthesis bifunctional protein ArgJ alpha chain</fullName>
        </recommendedName>
    </component>
    <component>
        <recommendedName>
            <fullName evidence="7">Arginine biosynthesis bifunctional protein ArgJ beta chain</fullName>
        </recommendedName>
    </component>
</protein>
<evidence type="ECO:0000256" key="3">
    <source>
        <dbReference type="ARBA" id="ARBA00022679"/>
    </source>
</evidence>
<dbReference type="EC" id="2.3.1.35" evidence="7"/>
<feature type="chain" id="PRO_5044512223" description="Arginine biosynthesis bifunctional protein ArgJ alpha chain" evidence="7">
    <location>
        <begin position="1"/>
        <end position="292"/>
    </location>
</feature>
<evidence type="ECO:0000313" key="8">
    <source>
        <dbReference type="EMBL" id="KAL3779845.1"/>
    </source>
</evidence>
<accession>A0ABD3NV45</accession>
<dbReference type="GO" id="GO:0004042">
    <property type="term" value="F:L-glutamate N-acetyltransferase activity"/>
    <property type="evidence" value="ECO:0007669"/>
    <property type="project" value="UniProtKB-UniRule"/>
</dbReference>
<comment type="pathway">
    <text evidence="7">Amino-acid biosynthesis; L-arginine biosynthesis; N(2)-acetyl-L-ornithine from L-glutamate: step 1/4.</text>
</comment>
<comment type="subcellular location">
    <subcellularLocation>
        <location evidence="7">Mitochondrion matrix</location>
    </subcellularLocation>
</comment>
<feature type="binding site" evidence="7">
    <location>
        <position position="259"/>
    </location>
    <ligand>
        <name>substrate</name>
    </ligand>
</feature>
<evidence type="ECO:0000256" key="7">
    <source>
        <dbReference type="HAMAP-Rule" id="MF_03124"/>
    </source>
</evidence>
<keyword evidence="5 7" id="KW-0511">Multifunctional enzyme</keyword>
<feature type="chain" id="PRO_5044512222" description="Arginine biosynthesis bifunctional protein ArgJ beta chain" evidence="7">
    <location>
        <begin position="293"/>
        <end position="520"/>
    </location>
</feature>
<dbReference type="EC" id="2.3.1.1" evidence="7"/>
<dbReference type="EMBL" id="JABMIG020000372">
    <property type="protein sequence ID" value="KAL3779845.1"/>
    <property type="molecule type" value="Genomic_DNA"/>
</dbReference>
<comment type="PTM">
    <text evidence="7">The alpha and beta chains are autoproteolytically processed from a single precursor protein within the mitochondrion.</text>
</comment>
<evidence type="ECO:0000256" key="4">
    <source>
        <dbReference type="ARBA" id="ARBA00022813"/>
    </source>
</evidence>
<comment type="caution">
    <text evidence="8">The sequence shown here is derived from an EMBL/GenBank/DDBJ whole genome shotgun (WGS) entry which is preliminary data.</text>
</comment>
<dbReference type="PANTHER" id="PTHR23100">
    <property type="entry name" value="ARGININE BIOSYNTHESIS BIFUNCTIONAL PROTEIN ARGJ"/>
    <property type="match status" value="1"/>
</dbReference>
<feature type="binding site" evidence="7">
    <location>
        <position position="372"/>
    </location>
    <ligand>
        <name>substrate</name>
    </ligand>
</feature>
<feature type="site" description="Cleavage; by autolysis" evidence="7">
    <location>
        <begin position="292"/>
        <end position="293"/>
    </location>
</feature>
<dbReference type="Pfam" id="PF01960">
    <property type="entry name" value="ArgJ"/>
    <property type="match status" value="1"/>
</dbReference>
<comment type="catalytic activity">
    <reaction evidence="7">
        <text>L-glutamate + acetyl-CoA = N-acetyl-L-glutamate + CoA + H(+)</text>
        <dbReference type="Rhea" id="RHEA:24292"/>
        <dbReference type="ChEBI" id="CHEBI:15378"/>
        <dbReference type="ChEBI" id="CHEBI:29985"/>
        <dbReference type="ChEBI" id="CHEBI:44337"/>
        <dbReference type="ChEBI" id="CHEBI:57287"/>
        <dbReference type="ChEBI" id="CHEBI:57288"/>
        <dbReference type="EC" id="2.3.1.1"/>
    </reaction>
</comment>
<evidence type="ECO:0000313" key="9">
    <source>
        <dbReference type="Proteomes" id="UP001516023"/>
    </source>
</evidence>
<comment type="function">
    <text evidence="7">Catalyzes two activities which are involved in the cyclic version of arginine biosynthesis: the synthesis of acetylglutamate from glutamate and acetyl-CoA, and of ornithine by transacetylation between acetylornithine and glutamate.</text>
</comment>
<keyword evidence="4 7" id="KW-0068">Autocatalytic cleavage</keyword>
<name>A0ABD3NV45_9STRA</name>
<reference evidence="8 9" key="1">
    <citation type="journal article" date="2020" name="G3 (Bethesda)">
        <title>Improved Reference Genome for Cyclotella cryptica CCMP332, a Model for Cell Wall Morphogenesis, Salinity Adaptation, and Lipid Production in Diatoms (Bacillariophyta).</title>
        <authorList>
            <person name="Roberts W.R."/>
            <person name="Downey K.M."/>
            <person name="Ruck E.C."/>
            <person name="Traller J.C."/>
            <person name="Alverson A.J."/>
        </authorList>
    </citation>
    <scope>NUCLEOTIDE SEQUENCE [LARGE SCALE GENOMIC DNA]</scope>
    <source>
        <strain evidence="8 9">CCMP332</strain>
    </source>
</reference>
<dbReference type="Proteomes" id="UP001516023">
    <property type="component" value="Unassembled WGS sequence"/>
</dbReference>
<keyword evidence="9" id="KW-1185">Reference proteome</keyword>
<dbReference type="GO" id="GO:0005759">
    <property type="term" value="C:mitochondrial matrix"/>
    <property type="evidence" value="ECO:0007669"/>
    <property type="project" value="UniProtKB-SubCell"/>
</dbReference>
<dbReference type="InterPro" id="IPR002813">
    <property type="entry name" value="Arg_biosynth_ArgJ"/>
</dbReference>
<evidence type="ECO:0000256" key="1">
    <source>
        <dbReference type="ARBA" id="ARBA00006774"/>
    </source>
</evidence>
<comment type="catalytic activity">
    <reaction evidence="7">
        <text>N(2)-acetyl-L-ornithine + L-glutamate = N-acetyl-L-glutamate + L-ornithine</text>
        <dbReference type="Rhea" id="RHEA:15349"/>
        <dbReference type="ChEBI" id="CHEBI:29985"/>
        <dbReference type="ChEBI" id="CHEBI:44337"/>
        <dbReference type="ChEBI" id="CHEBI:46911"/>
        <dbReference type="ChEBI" id="CHEBI:57805"/>
        <dbReference type="EC" id="2.3.1.35"/>
    </reaction>
</comment>
<proteinExistence type="inferred from homology"/>
<feature type="active site" description="Nucleophile" evidence="7">
    <location>
        <position position="293"/>
    </location>
</feature>
<keyword evidence="2 7" id="KW-0055">Arginine biosynthesis</keyword>
<dbReference type="Gene3D" id="3.10.20.340">
    <property type="entry name" value="ArgJ beta chain, C-terminal domain"/>
    <property type="match status" value="1"/>
</dbReference>
<dbReference type="SUPFAM" id="SSF56266">
    <property type="entry name" value="DmpA/ArgJ-like"/>
    <property type="match status" value="1"/>
</dbReference>
<feature type="site" description="Involved in the stabilization of negative charge on the oxyanion by the formation of the oxyanion hole" evidence="7">
    <location>
        <position position="221"/>
    </location>
</feature>
<evidence type="ECO:0000256" key="6">
    <source>
        <dbReference type="ARBA" id="ARBA00023315"/>
    </source>
</evidence>
<organism evidence="8 9">
    <name type="scientific">Cyclotella cryptica</name>
    <dbReference type="NCBI Taxonomy" id="29204"/>
    <lineage>
        <taxon>Eukaryota</taxon>
        <taxon>Sar</taxon>
        <taxon>Stramenopiles</taxon>
        <taxon>Ochrophyta</taxon>
        <taxon>Bacillariophyta</taxon>
        <taxon>Coscinodiscophyceae</taxon>
        <taxon>Thalassiosirophycidae</taxon>
        <taxon>Stephanodiscales</taxon>
        <taxon>Stephanodiscaceae</taxon>
        <taxon>Cyclotella</taxon>
    </lineage>
</organism>
<comment type="subunit">
    <text evidence="7">Heterodimer of an alpha and a beta chain.</text>
</comment>
<dbReference type="GO" id="GO:0006526">
    <property type="term" value="P:L-arginine biosynthetic process"/>
    <property type="evidence" value="ECO:0007669"/>
    <property type="project" value="UniProtKB-UniRule"/>
</dbReference>
<gene>
    <name evidence="8" type="ORF">HJC23_005771</name>
</gene>
<keyword evidence="6 7" id="KW-0012">Acyltransferase</keyword>
<dbReference type="InterPro" id="IPR042195">
    <property type="entry name" value="ArgJ_beta_C"/>
</dbReference>
<evidence type="ECO:0000256" key="2">
    <source>
        <dbReference type="ARBA" id="ARBA00022571"/>
    </source>
</evidence>
<keyword evidence="7" id="KW-0496">Mitochondrion</keyword>
<dbReference type="AlphaFoldDB" id="A0ABD3NV45"/>
<dbReference type="InterPro" id="IPR016117">
    <property type="entry name" value="ArgJ-like_dom_sf"/>
</dbReference>
<keyword evidence="3 7" id="KW-0808">Transferase</keyword>
<feature type="binding site" evidence="7">
    <location>
        <position position="515"/>
    </location>
    <ligand>
        <name>substrate</name>
    </ligand>
</feature>
<feature type="site" description="Involved in the stabilization of negative charge on the oxyanion by the formation of the oxyanion hole" evidence="7">
    <location>
        <position position="222"/>
    </location>
</feature>
<comment type="similarity">
    <text evidence="1 7">Belongs to the ArgJ family.</text>
</comment>
<dbReference type="HAMAP" id="MF_01106">
    <property type="entry name" value="ArgJ"/>
    <property type="match status" value="1"/>
</dbReference>
<sequence length="520" mass="55911">MKAVTNATVKEYIIHHQLGSIVHKVHIDTKYNNSFHFLHHVLCKESYRRPTCRNSQPLRCFLRIRSRHLQNRPHIPSSLHQRWPGHRPRPPVLLRQGRLHVVSKKGGESPQGFAVGTAKGTFVSVEAPALGPLPIKATVIHLTEGPSESWAAVLLFPGCPVKVGRSRLSAGHPIQALVINNKVSNVCPGGDGVAAAESVCAAVASKLNLPGGANSVLPSSTGVIGWRLPAKELAEDVVPLAIEALQSESAFAAAEAIMTTDRYPKLRSKTLSDGVRIVGVAKGAGMIEPNMATMLGYIMTDATIEKSALQTMLTEACNRSFNSISVDGDESTSDTVVAIASNLKPLSSEDELKNALFEICEGLSADLVRNGEGTGHVIRVKISNFPGSEYDARRMGRHLVNSPLVKCAISGNDPNTGRIAGAIGSFMGKFFPNESVEEMTLTLGGRIIFNNGQFVLEGDAVEKELSAHMADAQLGEHDDFPRHQKFVEIGVDFGGSGSHVTVLGSDLTKEYVEVNADYRS</sequence>
<dbReference type="GO" id="GO:0004358">
    <property type="term" value="F:L-glutamate N-acetyltransferase activity, acting on acetyl-L-ornithine as donor"/>
    <property type="evidence" value="ECO:0007669"/>
    <property type="project" value="UniProtKB-UniRule"/>
</dbReference>
<keyword evidence="7" id="KW-0028">Amino-acid biosynthesis</keyword>
<feature type="binding site" evidence="7">
    <location>
        <position position="293"/>
    </location>
    <ligand>
        <name>substrate</name>
    </ligand>
</feature>
<evidence type="ECO:0000256" key="5">
    <source>
        <dbReference type="ARBA" id="ARBA00023268"/>
    </source>
</evidence>
<feature type="binding site" evidence="7">
    <location>
        <position position="282"/>
    </location>
    <ligand>
        <name>substrate</name>
    </ligand>
</feature>
<comment type="pathway">
    <text evidence="7">Amino-acid biosynthesis; L-arginine biosynthesis; L-ornithine and N-acetyl-L-glutamate from L-glutamate and N(2)-acetyl-L-ornithine (cyclic): step 1/1.</text>
</comment>